<dbReference type="EMBL" id="GGFJ01012585">
    <property type="protein sequence ID" value="MBW61726.1"/>
    <property type="molecule type" value="Transcribed_RNA"/>
</dbReference>
<keyword evidence="1" id="KW-0732">Signal</keyword>
<reference evidence="2" key="1">
    <citation type="submission" date="2018-01" db="EMBL/GenBank/DDBJ databases">
        <title>An insight into the sialome of Amazonian anophelines.</title>
        <authorList>
            <person name="Ribeiro J.M."/>
            <person name="Scarpassa V."/>
            <person name="Calvo E."/>
        </authorList>
    </citation>
    <scope>NUCLEOTIDE SEQUENCE</scope>
    <source>
        <tissue evidence="2">Salivary glands</tissue>
    </source>
</reference>
<feature type="chain" id="PRO_5014688806" evidence="1">
    <location>
        <begin position="26"/>
        <end position="100"/>
    </location>
</feature>
<feature type="signal peptide" evidence="1">
    <location>
        <begin position="1"/>
        <end position="25"/>
    </location>
</feature>
<dbReference type="AlphaFoldDB" id="A0A2M4C8Q3"/>
<evidence type="ECO:0000313" key="2">
    <source>
        <dbReference type="EMBL" id="MBW61726.1"/>
    </source>
</evidence>
<organism evidence="2">
    <name type="scientific">Anopheles marajoara</name>
    <dbReference type="NCBI Taxonomy" id="58244"/>
    <lineage>
        <taxon>Eukaryota</taxon>
        <taxon>Metazoa</taxon>
        <taxon>Ecdysozoa</taxon>
        <taxon>Arthropoda</taxon>
        <taxon>Hexapoda</taxon>
        <taxon>Insecta</taxon>
        <taxon>Pterygota</taxon>
        <taxon>Neoptera</taxon>
        <taxon>Endopterygota</taxon>
        <taxon>Diptera</taxon>
        <taxon>Nematocera</taxon>
        <taxon>Culicoidea</taxon>
        <taxon>Culicidae</taxon>
        <taxon>Anophelinae</taxon>
        <taxon>Anopheles</taxon>
    </lineage>
</organism>
<name>A0A2M4C8Q3_9DIPT</name>
<accession>A0A2M4C8Q3</accession>
<sequence length="100" mass="11014">MKNANHTRPPSACLLWVPIVCLVVGSPLQRQQPDNKSKGLLLKSRCSTNCSHIKIGKREGTGSSSSNSGWSVDRLIIFSSTRWASNYTRSDPITQVRCVV</sequence>
<protein>
    <submittedName>
        <fullName evidence="2">Putative secreted protein</fullName>
    </submittedName>
</protein>
<proteinExistence type="predicted"/>
<evidence type="ECO:0000256" key="1">
    <source>
        <dbReference type="SAM" id="SignalP"/>
    </source>
</evidence>